<evidence type="ECO:0000313" key="4">
    <source>
        <dbReference type="Proteomes" id="UP000608890"/>
    </source>
</evidence>
<sequence length="165" mass="16672">MSEQAVPPSSDAPPTPPGAPAPPAAGVQPPPPAESEQRSGGGKKKLLSVVGAIAAFAVVAGLKFGLGSLRNSDEAAEAKVGDCIAELSATNLGEKETKVDGAEVVACTDSKAVYNVVGRVDGQTEAQASSGEACDQYFKEGDDGYVFSSIKPGSTGYLLCLTKRS</sequence>
<keyword evidence="2" id="KW-1133">Transmembrane helix</keyword>
<keyword evidence="2" id="KW-0472">Membrane</keyword>
<reference evidence="3" key="1">
    <citation type="journal article" date="2014" name="Int. J. Syst. Evol. Microbiol.">
        <title>Complete genome sequence of Corynebacterium casei LMG S-19264T (=DSM 44701T), isolated from a smear-ripened cheese.</title>
        <authorList>
            <consortium name="US DOE Joint Genome Institute (JGI-PGF)"/>
            <person name="Walter F."/>
            <person name="Albersmeier A."/>
            <person name="Kalinowski J."/>
            <person name="Ruckert C."/>
        </authorList>
    </citation>
    <scope>NUCLEOTIDE SEQUENCE</scope>
    <source>
        <strain evidence="3">CGMCC 4.7312</strain>
    </source>
</reference>
<feature type="region of interest" description="Disordered" evidence="1">
    <location>
        <begin position="1"/>
        <end position="42"/>
    </location>
</feature>
<dbReference type="EMBL" id="BMNB01000001">
    <property type="protein sequence ID" value="GGM19750.1"/>
    <property type="molecule type" value="Genomic_DNA"/>
</dbReference>
<proteinExistence type="predicted"/>
<evidence type="ECO:0000313" key="3">
    <source>
        <dbReference type="EMBL" id="GGM19750.1"/>
    </source>
</evidence>
<evidence type="ECO:0000256" key="2">
    <source>
        <dbReference type="SAM" id="Phobius"/>
    </source>
</evidence>
<evidence type="ECO:0000256" key="1">
    <source>
        <dbReference type="SAM" id="MobiDB-lite"/>
    </source>
</evidence>
<dbReference type="AlphaFoldDB" id="A0A917TGE0"/>
<feature type="transmembrane region" description="Helical" evidence="2">
    <location>
        <begin position="46"/>
        <end position="66"/>
    </location>
</feature>
<comment type="caution">
    <text evidence="3">The sequence shown here is derived from an EMBL/GenBank/DDBJ whole genome shotgun (WGS) entry which is preliminary data.</text>
</comment>
<dbReference type="RefSeq" id="WP_189040159.1">
    <property type="nucleotide sequence ID" value="NZ_BMNB01000001.1"/>
</dbReference>
<accession>A0A917TGE0</accession>
<feature type="compositionally biased region" description="Pro residues" evidence="1">
    <location>
        <begin position="10"/>
        <end position="33"/>
    </location>
</feature>
<keyword evidence="2" id="KW-0812">Transmembrane</keyword>
<gene>
    <name evidence="3" type="ORF">GCM10011608_00440</name>
</gene>
<dbReference type="Proteomes" id="UP000608890">
    <property type="component" value="Unassembled WGS sequence"/>
</dbReference>
<name>A0A917TGE0_9ACTN</name>
<organism evidence="3 4">
    <name type="scientific">Micromonospora sonchi</name>
    <dbReference type="NCBI Taxonomy" id="1763543"/>
    <lineage>
        <taxon>Bacteria</taxon>
        <taxon>Bacillati</taxon>
        <taxon>Actinomycetota</taxon>
        <taxon>Actinomycetes</taxon>
        <taxon>Micromonosporales</taxon>
        <taxon>Micromonosporaceae</taxon>
        <taxon>Micromonospora</taxon>
    </lineage>
</organism>
<protein>
    <submittedName>
        <fullName evidence="3">Uncharacterized protein</fullName>
    </submittedName>
</protein>
<keyword evidence="4" id="KW-1185">Reference proteome</keyword>
<reference evidence="3" key="2">
    <citation type="submission" date="2020-09" db="EMBL/GenBank/DDBJ databases">
        <authorList>
            <person name="Sun Q."/>
            <person name="Zhou Y."/>
        </authorList>
    </citation>
    <scope>NUCLEOTIDE SEQUENCE</scope>
    <source>
        <strain evidence="3">CGMCC 4.7312</strain>
    </source>
</reference>